<keyword evidence="2" id="KW-1185">Reference proteome</keyword>
<dbReference type="InterPro" id="IPR019239">
    <property type="entry name" value="VapB_antitoxin"/>
</dbReference>
<proteinExistence type="predicted"/>
<protein>
    <submittedName>
        <fullName evidence="1">Type II toxin-antitoxin system VapB family antitoxin</fullName>
    </submittedName>
</protein>
<sequence length="66" mass="7500">MATNLALDPQLLDQVLELSGEATKKAAVTLALKEFIARREQKKLADLFGKLDWDPSYDHKQERSRS</sequence>
<name>A0ABU9CHX7_9BURK</name>
<comment type="caution">
    <text evidence="1">The sequence shown here is derived from an EMBL/GenBank/DDBJ whole genome shotgun (WGS) entry which is preliminary data.</text>
</comment>
<evidence type="ECO:0000313" key="1">
    <source>
        <dbReference type="EMBL" id="MEK8051461.1"/>
    </source>
</evidence>
<reference evidence="1 2" key="1">
    <citation type="submission" date="2024-04" db="EMBL/GenBank/DDBJ databases">
        <title>Novel species of the genus Ideonella isolated from streams.</title>
        <authorList>
            <person name="Lu H."/>
        </authorList>
    </citation>
    <scope>NUCLEOTIDE SEQUENCE [LARGE SCALE GENOMIC DNA]</scope>
    <source>
        <strain evidence="1 2">DXS22W</strain>
    </source>
</reference>
<dbReference type="Proteomes" id="UP001365405">
    <property type="component" value="Unassembled WGS sequence"/>
</dbReference>
<dbReference type="EMBL" id="JBBUTH010000007">
    <property type="protein sequence ID" value="MEK8051461.1"/>
    <property type="molecule type" value="Genomic_DNA"/>
</dbReference>
<dbReference type="RefSeq" id="WP_341411142.1">
    <property type="nucleotide sequence ID" value="NZ_JBBUTH010000007.1"/>
</dbReference>
<gene>
    <name evidence="1" type="ORF">AACH10_14505</name>
</gene>
<organism evidence="1 2">
    <name type="scientific">Pseudaquabacterium inlustre</name>
    <dbReference type="NCBI Taxonomy" id="2984192"/>
    <lineage>
        <taxon>Bacteria</taxon>
        <taxon>Pseudomonadati</taxon>
        <taxon>Pseudomonadota</taxon>
        <taxon>Betaproteobacteria</taxon>
        <taxon>Burkholderiales</taxon>
        <taxon>Sphaerotilaceae</taxon>
        <taxon>Pseudaquabacterium</taxon>
    </lineage>
</organism>
<accession>A0ABU9CHX7</accession>
<dbReference type="Pfam" id="PF09957">
    <property type="entry name" value="VapB_antitoxin"/>
    <property type="match status" value="1"/>
</dbReference>
<evidence type="ECO:0000313" key="2">
    <source>
        <dbReference type="Proteomes" id="UP001365405"/>
    </source>
</evidence>